<comment type="similarity">
    <text evidence="3">Belongs to the gas vesicle GvpF/GvpL family.</text>
</comment>
<gene>
    <name evidence="4" type="ORF">HGB44_17620</name>
</gene>
<dbReference type="GO" id="GO:0031412">
    <property type="term" value="P:gas vesicle organization"/>
    <property type="evidence" value="ECO:0007669"/>
    <property type="project" value="InterPro"/>
</dbReference>
<accession>A0A7X6MDV0</accession>
<evidence type="ECO:0000313" key="4">
    <source>
        <dbReference type="EMBL" id="NKY99471.1"/>
    </source>
</evidence>
<dbReference type="Proteomes" id="UP000553209">
    <property type="component" value="Unassembled WGS sequence"/>
</dbReference>
<dbReference type="Pfam" id="PF06386">
    <property type="entry name" value="GvpL_GvpF"/>
    <property type="match status" value="1"/>
</dbReference>
<organism evidence="4 5">
    <name type="scientific">Nocardiopsis alborubida</name>
    <dbReference type="NCBI Taxonomy" id="146802"/>
    <lineage>
        <taxon>Bacteria</taxon>
        <taxon>Bacillati</taxon>
        <taxon>Actinomycetota</taxon>
        <taxon>Actinomycetes</taxon>
        <taxon>Streptosporangiales</taxon>
        <taxon>Nocardiopsidaceae</taxon>
        <taxon>Nocardiopsis</taxon>
    </lineage>
</organism>
<reference evidence="4 5" key="1">
    <citation type="submission" date="2020-04" db="EMBL/GenBank/DDBJ databases">
        <title>MicrobeNet Type strains.</title>
        <authorList>
            <person name="Nicholson A.C."/>
        </authorList>
    </citation>
    <scope>NUCLEOTIDE SEQUENCE [LARGE SCALE GENOMIC DNA]</scope>
    <source>
        <strain evidence="4 5">ATCC 23612</strain>
    </source>
</reference>
<dbReference type="GO" id="GO:0031411">
    <property type="term" value="C:gas vesicle"/>
    <property type="evidence" value="ECO:0007669"/>
    <property type="project" value="UniProtKB-SubCell"/>
</dbReference>
<sequence length="243" mass="26521">MSTYVYGIVRDDESLDTMKLSGVGEDAAPVRFVRAYGVAAAVSDAPEGLRAKRRDLTAHQNVLQDLALGHGVLPLRFGAVSEDDDAVAAELARFADHYSVLLDQLQDRVEFNVKAGHNEEAALRAVLRADEGLRARNEELKAAGGGTPSERMAFGEQVSHAVEELRRRDAETVLKPLEGLAERVSAWPAVDGGLANASFLVHRDRTEDFLREAARVQQELASYMEVRVNGPLPPYSFVASPQQ</sequence>
<keyword evidence="5" id="KW-1185">Reference proteome</keyword>
<comment type="caution">
    <text evidence="4">The sequence shown here is derived from an EMBL/GenBank/DDBJ whole genome shotgun (WGS) entry which is preliminary data.</text>
</comment>
<dbReference type="PANTHER" id="PTHR36852">
    <property type="entry name" value="PROTEIN GVPL 2"/>
    <property type="match status" value="1"/>
</dbReference>
<dbReference type="InterPro" id="IPR009430">
    <property type="entry name" value="GvpL/GvpF"/>
</dbReference>
<dbReference type="PANTHER" id="PTHR36852:SF1">
    <property type="entry name" value="PROTEIN GVPL 2"/>
    <property type="match status" value="1"/>
</dbReference>
<evidence type="ECO:0000256" key="2">
    <source>
        <dbReference type="ARBA" id="ARBA00035108"/>
    </source>
</evidence>
<evidence type="ECO:0000256" key="1">
    <source>
        <dbReference type="ARBA" id="ARBA00022987"/>
    </source>
</evidence>
<dbReference type="AlphaFoldDB" id="A0A7X6MDV0"/>
<proteinExistence type="inferred from homology"/>
<comment type="subcellular location">
    <subcellularLocation>
        <location evidence="2">Gas vesicle</location>
    </subcellularLocation>
</comment>
<name>A0A7X6MDV0_9ACTN</name>
<evidence type="ECO:0000256" key="3">
    <source>
        <dbReference type="ARBA" id="ARBA00035643"/>
    </source>
</evidence>
<protein>
    <submittedName>
        <fullName evidence="4">GvpL/GvpF family gas vesicle protein</fullName>
    </submittedName>
</protein>
<evidence type="ECO:0000313" key="5">
    <source>
        <dbReference type="Proteomes" id="UP000553209"/>
    </source>
</evidence>
<dbReference type="RefSeq" id="WP_061081335.1">
    <property type="nucleotide sequence ID" value="NZ_JAAXPG010000016.1"/>
</dbReference>
<dbReference type="EMBL" id="JAAXPG010000016">
    <property type="protein sequence ID" value="NKY99471.1"/>
    <property type="molecule type" value="Genomic_DNA"/>
</dbReference>
<keyword evidence="1" id="KW-0304">Gas vesicle</keyword>